<organism evidence="11 12">
    <name type="scientific">Neolewinella aurantiaca</name>
    <dbReference type="NCBI Taxonomy" id="2602767"/>
    <lineage>
        <taxon>Bacteria</taxon>
        <taxon>Pseudomonadati</taxon>
        <taxon>Bacteroidota</taxon>
        <taxon>Saprospiria</taxon>
        <taxon>Saprospirales</taxon>
        <taxon>Lewinellaceae</taxon>
        <taxon>Neolewinella</taxon>
    </lineage>
</organism>
<evidence type="ECO:0000259" key="9">
    <source>
        <dbReference type="Pfam" id="PF01035"/>
    </source>
</evidence>
<comment type="catalytic activity">
    <reaction evidence="1">
        <text>a 4-O-methyl-thymidine in DNA + L-cysteinyl-[protein] = a thymidine in DNA + S-methyl-L-cysteinyl-[protein]</text>
        <dbReference type="Rhea" id="RHEA:53428"/>
        <dbReference type="Rhea" id="RHEA-COMP:10131"/>
        <dbReference type="Rhea" id="RHEA-COMP:10132"/>
        <dbReference type="Rhea" id="RHEA-COMP:13555"/>
        <dbReference type="Rhea" id="RHEA-COMP:13556"/>
        <dbReference type="ChEBI" id="CHEBI:29950"/>
        <dbReference type="ChEBI" id="CHEBI:82612"/>
        <dbReference type="ChEBI" id="CHEBI:137386"/>
        <dbReference type="ChEBI" id="CHEBI:137387"/>
        <dbReference type="EC" id="2.1.1.63"/>
    </reaction>
</comment>
<dbReference type="SUPFAM" id="SSF53155">
    <property type="entry name" value="Methylated DNA-protein cysteine methyltransferase domain"/>
    <property type="match status" value="1"/>
</dbReference>
<gene>
    <name evidence="11" type="ORF">FUA23_13315</name>
</gene>
<name>A0A5C7FMW8_9BACT</name>
<keyword evidence="7" id="KW-0234">DNA repair</keyword>
<comment type="caution">
    <text evidence="11">The sequence shown here is derived from an EMBL/GenBank/DDBJ whole genome shotgun (WGS) entry which is preliminary data.</text>
</comment>
<dbReference type="Gene3D" id="1.10.10.10">
    <property type="entry name" value="Winged helix-like DNA-binding domain superfamily/Winged helix DNA-binding domain"/>
    <property type="match status" value="1"/>
</dbReference>
<dbReference type="FunFam" id="1.10.10.10:FF:000214">
    <property type="entry name" value="Methylated-DNA--protein-cysteine methyltransferase"/>
    <property type="match status" value="1"/>
</dbReference>
<dbReference type="EC" id="2.1.1.63" evidence="3"/>
<protein>
    <recommendedName>
        <fullName evidence="3">methylated-DNA--[protein]-cysteine S-methyltransferase</fullName>
        <ecNumber evidence="3">2.1.1.63</ecNumber>
    </recommendedName>
</protein>
<dbReference type="PANTHER" id="PTHR10815">
    <property type="entry name" value="METHYLATED-DNA--PROTEIN-CYSTEINE METHYLTRANSFERASE"/>
    <property type="match status" value="1"/>
</dbReference>
<evidence type="ECO:0000256" key="5">
    <source>
        <dbReference type="ARBA" id="ARBA00022679"/>
    </source>
</evidence>
<dbReference type="InterPro" id="IPR008332">
    <property type="entry name" value="MethylG_MeTrfase_N"/>
</dbReference>
<evidence type="ECO:0000256" key="1">
    <source>
        <dbReference type="ARBA" id="ARBA00001286"/>
    </source>
</evidence>
<dbReference type="GO" id="GO:0006281">
    <property type="term" value="P:DNA repair"/>
    <property type="evidence" value="ECO:0007669"/>
    <property type="project" value="UniProtKB-KW"/>
</dbReference>
<dbReference type="InterPro" id="IPR036217">
    <property type="entry name" value="MethylDNA_cys_MeTrfase_DNAb"/>
</dbReference>
<keyword evidence="5 11" id="KW-0808">Transferase</keyword>
<dbReference type="OrthoDB" id="9802228at2"/>
<dbReference type="PANTHER" id="PTHR10815:SF5">
    <property type="entry name" value="METHYLATED-DNA--PROTEIN-CYSTEINE METHYLTRANSFERASE"/>
    <property type="match status" value="1"/>
</dbReference>
<proteinExistence type="inferred from homology"/>
<dbReference type="EMBL" id="VOXD01000019">
    <property type="protein sequence ID" value="TXF88822.1"/>
    <property type="molecule type" value="Genomic_DNA"/>
</dbReference>
<dbReference type="Proteomes" id="UP000321907">
    <property type="component" value="Unassembled WGS sequence"/>
</dbReference>
<dbReference type="AlphaFoldDB" id="A0A5C7FMW8"/>
<reference evidence="11 12" key="1">
    <citation type="submission" date="2019-08" db="EMBL/GenBank/DDBJ databases">
        <title>Lewinella sp. strain SSH13 Genome sequencing and assembly.</title>
        <authorList>
            <person name="Kim I."/>
        </authorList>
    </citation>
    <scope>NUCLEOTIDE SEQUENCE [LARGE SCALE GENOMIC DNA]</scope>
    <source>
        <strain evidence="11 12">SSH13</strain>
    </source>
</reference>
<evidence type="ECO:0000256" key="3">
    <source>
        <dbReference type="ARBA" id="ARBA00011918"/>
    </source>
</evidence>
<dbReference type="GO" id="GO:0032259">
    <property type="term" value="P:methylation"/>
    <property type="evidence" value="ECO:0007669"/>
    <property type="project" value="UniProtKB-KW"/>
</dbReference>
<dbReference type="GO" id="GO:0003908">
    <property type="term" value="F:methylated-DNA-[protein]-cysteine S-methyltransferase activity"/>
    <property type="evidence" value="ECO:0007669"/>
    <property type="project" value="UniProtKB-EC"/>
</dbReference>
<dbReference type="SUPFAM" id="SSF46767">
    <property type="entry name" value="Methylated DNA-protein cysteine methyltransferase, C-terminal domain"/>
    <property type="match status" value="1"/>
</dbReference>
<dbReference type="CDD" id="cd06445">
    <property type="entry name" value="ATase"/>
    <property type="match status" value="1"/>
</dbReference>
<evidence type="ECO:0000256" key="4">
    <source>
        <dbReference type="ARBA" id="ARBA00022603"/>
    </source>
</evidence>
<dbReference type="PROSITE" id="PS00374">
    <property type="entry name" value="MGMT"/>
    <property type="match status" value="1"/>
</dbReference>
<dbReference type="RefSeq" id="WP_147931239.1">
    <property type="nucleotide sequence ID" value="NZ_VOXD01000019.1"/>
</dbReference>
<dbReference type="InterPro" id="IPR014048">
    <property type="entry name" value="MethylDNA_cys_MeTrfase_DNA-bd"/>
</dbReference>
<evidence type="ECO:0000313" key="11">
    <source>
        <dbReference type="EMBL" id="TXF88822.1"/>
    </source>
</evidence>
<feature type="domain" description="Methylated-DNA-[protein]-cysteine S-methyltransferase DNA binding" evidence="9">
    <location>
        <begin position="73"/>
        <end position="152"/>
    </location>
</feature>
<evidence type="ECO:0000313" key="12">
    <source>
        <dbReference type="Proteomes" id="UP000321907"/>
    </source>
</evidence>
<feature type="domain" description="Methylguanine DNA methyltransferase ribonuclease-like" evidence="10">
    <location>
        <begin position="6"/>
        <end position="67"/>
    </location>
</feature>
<evidence type="ECO:0000259" key="10">
    <source>
        <dbReference type="Pfam" id="PF02870"/>
    </source>
</evidence>
<dbReference type="InterPro" id="IPR001497">
    <property type="entry name" value="MethylDNA_cys_MeTrfase_AS"/>
</dbReference>
<keyword evidence="12" id="KW-1185">Reference proteome</keyword>
<dbReference type="InterPro" id="IPR036631">
    <property type="entry name" value="MGMT_N_sf"/>
</dbReference>
<dbReference type="Pfam" id="PF01035">
    <property type="entry name" value="DNA_binding_1"/>
    <property type="match status" value="1"/>
</dbReference>
<accession>A0A5C7FMW8</accession>
<dbReference type="Gene3D" id="3.30.160.70">
    <property type="entry name" value="Methylated DNA-protein cysteine methyltransferase domain"/>
    <property type="match status" value="1"/>
</dbReference>
<evidence type="ECO:0000256" key="8">
    <source>
        <dbReference type="ARBA" id="ARBA00049348"/>
    </source>
</evidence>
<dbReference type="InterPro" id="IPR036388">
    <property type="entry name" value="WH-like_DNA-bd_sf"/>
</dbReference>
<evidence type="ECO:0000256" key="6">
    <source>
        <dbReference type="ARBA" id="ARBA00022763"/>
    </source>
</evidence>
<comment type="similarity">
    <text evidence="2">Belongs to the MGMT family.</text>
</comment>
<dbReference type="Pfam" id="PF02870">
    <property type="entry name" value="Methyltransf_1N"/>
    <property type="match status" value="1"/>
</dbReference>
<keyword evidence="4 11" id="KW-0489">Methyltransferase</keyword>
<dbReference type="NCBIfam" id="TIGR00589">
    <property type="entry name" value="ogt"/>
    <property type="match status" value="1"/>
</dbReference>
<keyword evidence="6" id="KW-0227">DNA damage</keyword>
<evidence type="ECO:0000256" key="7">
    <source>
        <dbReference type="ARBA" id="ARBA00023204"/>
    </source>
</evidence>
<evidence type="ECO:0000256" key="2">
    <source>
        <dbReference type="ARBA" id="ARBA00008711"/>
    </source>
</evidence>
<comment type="catalytic activity">
    <reaction evidence="8">
        <text>a 6-O-methyl-2'-deoxyguanosine in DNA + L-cysteinyl-[protein] = S-methyl-L-cysteinyl-[protein] + a 2'-deoxyguanosine in DNA</text>
        <dbReference type="Rhea" id="RHEA:24000"/>
        <dbReference type="Rhea" id="RHEA-COMP:10131"/>
        <dbReference type="Rhea" id="RHEA-COMP:10132"/>
        <dbReference type="Rhea" id="RHEA-COMP:11367"/>
        <dbReference type="Rhea" id="RHEA-COMP:11368"/>
        <dbReference type="ChEBI" id="CHEBI:29950"/>
        <dbReference type="ChEBI" id="CHEBI:82612"/>
        <dbReference type="ChEBI" id="CHEBI:85445"/>
        <dbReference type="ChEBI" id="CHEBI:85448"/>
        <dbReference type="EC" id="2.1.1.63"/>
    </reaction>
</comment>
<sequence length="163" mass="18372">MTTNWLKTDFGTFRMSATEQGLTEVRLTDTKPPQNLSYPTNPHLKAASEQLLAYFAGALREFDLTFDWTDATDFHKAVWHELTQIKYGHTCSYQQIADKVGAPKGMQAVGQANRRNPIAIIVPCHRVIAKTGDLQGYFYGLDFKRKLLALENPLSFGEQGTLF</sequence>